<proteinExistence type="predicted"/>
<dbReference type="PROSITE" id="PS51257">
    <property type="entry name" value="PROKAR_LIPOPROTEIN"/>
    <property type="match status" value="1"/>
</dbReference>
<evidence type="ECO:0000313" key="2">
    <source>
        <dbReference type="Proteomes" id="UP000722625"/>
    </source>
</evidence>
<reference evidence="1 2" key="1">
    <citation type="journal article" date="2018" name="Int. J. Syst. Evol. Microbiol.">
        <title>Flavobacterium chryseum sp. nov. and Flavobacterium psychroterrae sp. nov., novel environmental bacteria isolated from Antarctica.</title>
        <authorList>
            <person name="Kralova S."/>
            <person name="Svec P."/>
            <person name="Busse H.J."/>
            <person name="Stankova E."/>
            <person name="Vaczi P."/>
            <person name="Sedlacek I."/>
        </authorList>
    </citation>
    <scope>NUCLEOTIDE SEQUENCE [LARGE SCALE GENOMIC DNA]</scope>
    <source>
        <strain evidence="1 2">CCM 8827</strain>
    </source>
</reference>
<dbReference type="Proteomes" id="UP000722625">
    <property type="component" value="Unassembled WGS sequence"/>
</dbReference>
<dbReference type="EMBL" id="JAGYVZ010000003">
    <property type="protein sequence ID" value="MBS7230265.1"/>
    <property type="molecule type" value="Genomic_DNA"/>
</dbReference>
<evidence type="ECO:0008006" key="3">
    <source>
        <dbReference type="Google" id="ProtNLM"/>
    </source>
</evidence>
<evidence type="ECO:0000313" key="1">
    <source>
        <dbReference type="EMBL" id="MBS7230265.1"/>
    </source>
</evidence>
<dbReference type="RefSeq" id="WP_213295855.1">
    <property type="nucleotide sequence ID" value="NZ_JAGYVZ010000003.1"/>
</dbReference>
<comment type="caution">
    <text evidence="1">The sequence shown here is derived from an EMBL/GenBank/DDBJ whole genome shotgun (WGS) entry which is preliminary data.</text>
</comment>
<organism evidence="1 2">
    <name type="scientific">Flavobacterium psychroterrae</name>
    <dbReference type="NCBI Taxonomy" id="2133767"/>
    <lineage>
        <taxon>Bacteria</taxon>
        <taxon>Pseudomonadati</taxon>
        <taxon>Bacteroidota</taxon>
        <taxon>Flavobacteriia</taxon>
        <taxon>Flavobacteriales</taxon>
        <taxon>Flavobacteriaceae</taxon>
        <taxon>Flavobacterium</taxon>
    </lineage>
</organism>
<gene>
    <name evidence="1" type="ORF">KHA90_04440</name>
</gene>
<accession>A0ABS5P7H5</accession>
<keyword evidence="2" id="KW-1185">Reference proteome</keyword>
<sequence>MKYKIFLLLVAISIVSCNKKSDLKVAVSNTDTLNQAISHEEEEGETEGVTLQQLEFPKTGKNAEDFVLEPCEIKMKAEGFLDDDTLKDIVIVLQNKNDNTDSRATLVLLKQKTGDYKLQEISWEAVDPEYTDGGYRIYDNEEIFIDNEKTLHIMLQAMGPPGTRETVYRYVNNDLVLVKIGTFNSGAGSQLSSEYNLVSGQVDHEVFNTMQDDSVPGKHQIKKFNLKRQMLFISDNPNDVLKDLPGSDDW</sequence>
<name>A0ABS5P7H5_9FLAO</name>
<protein>
    <recommendedName>
        <fullName evidence="3">Lipoprotein</fullName>
    </recommendedName>
</protein>